<feature type="transmembrane region" description="Helical" evidence="1">
    <location>
        <begin position="102"/>
        <end position="123"/>
    </location>
</feature>
<feature type="domain" description="Enoyl reductase (ER)" evidence="2">
    <location>
        <begin position="143"/>
        <end position="500"/>
    </location>
</feature>
<dbReference type="SUPFAM" id="SSF50129">
    <property type="entry name" value="GroES-like"/>
    <property type="match status" value="1"/>
</dbReference>
<name>A0AAV8WGE0_9CUCU</name>
<dbReference type="InterPro" id="IPR050700">
    <property type="entry name" value="YIM1/Zinc_Alcohol_DH_Fams"/>
</dbReference>
<reference evidence="3 4" key="1">
    <citation type="journal article" date="2023" name="Insect Mol. Biol.">
        <title>Genome sequencing provides insights into the evolution of gene families encoding plant cell wall-degrading enzymes in longhorned beetles.</title>
        <authorList>
            <person name="Shin N.R."/>
            <person name="Okamura Y."/>
            <person name="Kirsch R."/>
            <person name="Pauchet Y."/>
        </authorList>
    </citation>
    <scope>NUCLEOTIDE SEQUENCE [LARGE SCALE GENOMIC DNA]</scope>
    <source>
        <strain evidence="3">EAD_L_NR</strain>
    </source>
</reference>
<dbReference type="GO" id="GO:0016491">
    <property type="term" value="F:oxidoreductase activity"/>
    <property type="evidence" value="ECO:0007669"/>
    <property type="project" value="InterPro"/>
</dbReference>
<evidence type="ECO:0000313" key="3">
    <source>
        <dbReference type="EMBL" id="KAJ8925282.1"/>
    </source>
</evidence>
<protein>
    <recommendedName>
        <fullName evidence="2">Enoyl reductase (ER) domain-containing protein</fullName>
    </recommendedName>
</protein>
<dbReference type="GO" id="GO:0005739">
    <property type="term" value="C:mitochondrion"/>
    <property type="evidence" value="ECO:0007669"/>
    <property type="project" value="TreeGrafter"/>
</dbReference>
<sequence length="503" mass="55921">MMDEVIFRSSQKIENIQLQAELAASKTKEAIVLYSQQSKLLANQLWNCTAIEQLRNNITEFYFKIISAAKNIRVQVINVIDPRQIFENLVRVFGKKWTKRDIYFGCAGFIIGGIIGLGIGLLLQKKAVVPRYMQAIQCNHYLGAESVTVVEDAIAPYECDEYDVLINVKAASLQRIDLQICNGYGRTLRKILCNVFKRSGSDFPVILGRDCTGVITDVGCKVKRLEVGDEVWLAVPFWSQGTLCQTTLVPESRVSRKPKNIGFEAACSLPYAGSIALSVLEEANIDLSNASGKHILIEGGCTPVGCVLIQLLSNWKAEITATCFKRAVPVVKALGAADIIILSESTSPSDNKSSLEIEEKNVLQNLLLKELELRGNIFDVIIKTSYDCNASLDQLNQFCNTDGRIISTLPPIPSWDSCGVFNRMLLSLYINLKCRFEKIIGLPVDNFDETHLCYMTLDRLTDLVEDGTLQTVVDKVFSPHDIEMAIHHIQSPLSIGSTVITFR</sequence>
<keyword evidence="1" id="KW-1133">Transmembrane helix</keyword>
<dbReference type="Gene3D" id="3.40.50.720">
    <property type="entry name" value="NAD(P)-binding Rossmann-like Domain"/>
    <property type="match status" value="1"/>
</dbReference>
<dbReference type="Gene3D" id="3.90.180.10">
    <property type="entry name" value="Medium-chain alcohol dehydrogenases, catalytic domain"/>
    <property type="match status" value="1"/>
</dbReference>
<dbReference type="InterPro" id="IPR011032">
    <property type="entry name" value="GroES-like_sf"/>
</dbReference>
<proteinExistence type="predicted"/>
<dbReference type="PANTHER" id="PTHR11695:SF645">
    <property type="entry name" value="RETICULON-4-INTERACTING PROTEIN 1, MITOCHONDRIAL-LIKE PROTEIN"/>
    <property type="match status" value="1"/>
</dbReference>
<evidence type="ECO:0000256" key="1">
    <source>
        <dbReference type="SAM" id="Phobius"/>
    </source>
</evidence>
<keyword evidence="4" id="KW-1185">Reference proteome</keyword>
<comment type="caution">
    <text evidence="3">The sequence shown here is derived from an EMBL/GenBank/DDBJ whole genome shotgun (WGS) entry which is preliminary data.</text>
</comment>
<keyword evidence="1" id="KW-0472">Membrane</keyword>
<dbReference type="InterPro" id="IPR036291">
    <property type="entry name" value="NAD(P)-bd_dom_sf"/>
</dbReference>
<dbReference type="InterPro" id="IPR013154">
    <property type="entry name" value="ADH-like_N"/>
</dbReference>
<evidence type="ECO:0000259" key="2">
    <source>
        <dbReference type="SMART" id="SM00829"/>
    </source>
</evidence>
<dbReference type="SUPFAM" id="SSF51735">
    <property type="entry name" value="NAD(P)-binding Rossmann-fold domains"/>
    <property type="match status" value="1"/>
</dbReference>
<dbReference type="InterPro" id="IPR020843">
    <property type="entry name" value="ER"/>
</dbReference>
<evidence type="ECO:0000313" key="4">
    <source>
        <dbReference type="Proteomes" id="UP001159042"/>
    </source>
</evidence>
<accession>A0AAV8WGE0</accession>
<gene>
    <name evidence="3" type="ORF">NQ315_009110</name>
</gene>
<dbReference type="Pfam" id="PF08240">
    <property type="entry name" value="ADH_N"/>
    <property type="match status" value="1"/>
</dbReference>
<dbReference type="EMBL" id="JANEYG010000001">
    <property type="protein sequence ID" value="KAJ8925282.1"/>
    <property type="molecule type" value="Genomic_DNA"/>
</dbReference>
<dbReference type="Proteomes" id="UP001159042">
    <property type="component" value="Unassembled WGS sequence"/>
</dbReference>
<dbReference type="PANTHER" id="PTHR11695">
    <property type="entry name" value="ALCOHOL DEHYDROGENASE RELATED"/>
    <property type="match status" value="1"/>
</dbReference>
<organism evidence="3 4">
    <name type="scientific">Exocentrus adspersus</name>
    <dbReference type="NCBI Taxonomy" id="1586481"/>
    <lineage>
        <taxon>Eukaryota</taxon>
        <taxon>Metazoa</taxon>
        <taxon>Ecdysozoa</taxon>
        <taxon>Arthropoda</taxon>
        <taxon>Hexapoda</taxon>
        <taxon>Insecta</taxon>
        <taxon>Pterygota</taxon>
        <taxon>Neoptera</taxon>
        <taxon>Endopterygota</taxon>
        <taxon>Coleoptera</taxon>
        <taxon>Polyphaga</taxon>
        <taxon>Cucujiformia</taxon>
        <taxon>Chrysomeloidea</taxon>
        <taxon>Cerambycidae</taxon>
        <taxon>Lamiinae</taxon>
        <taxon>Acanthocinini</taxon>
        <taxon>Exocentrus</taxon>
    </lineage>
</organism>
<dbReference type="SMART" id="SM00829">
    <property type="entry name" value="PKS_ER"/>
    <property type="match status" value="1"/>
</dbReference>
<dbReference type="AlphaFoldDB" id="A0AAV8WGE0"/>
<keyword evidence="1" id="KW-0812">Transmembrane</keyword>